<name>A0AA97F6Z3_9SPHN</name>
<accession>A0AA97F6Z3</accession>
<proteinExistence type="predicted"/>
<dbReference type="AlphaFoldDB" id="A0AA97F6Z3"/>
<organism evidence="1 2">
    <name type="scientific">Alterisphingorhabdus coralli</name>
    <dbReference type="NCBI Taxonomy" id="3071408"/>
    <lineage>
        <taxon>Bacteria</taxon>
        <taxon>Pseudomonadati</taxon>
        <taxon>Pseudomonadota</taxon>
        <taxon>Alphaproteobacteria</taxon>
        <taxon>Sphingomonadales</taxon>
        <taxon>Sphingomonadaceae</taxon>
        <taxon>Alterisphingorhabdus (ex Yan et al. 2024)</taxon>
    </lineage>
</organism>
<evidence type="ECO:0000313" key="1">
    <source>
        <dbReference type="EMBL" id="WOE75554.1"/>
    </source>
</evidence>
<keyword evidence="2" id="KW-1185">Reference proteome</keyword>
<sequence length="91" mass="10151">MSVYEIMFEGIFAQDWLRPNGRFAGIEGFYALRQIAAKSVGEAVEKGAEAIRMELASEDNALAANLERLIPSESRMLDNFDRPPASGFTFF</sequence>
<protein>
    <submittedName>
        <fullName evidence="1">Uncharacterized protein</fullName>
    </submittedName>
</protein>
<dbReference type="Proteomes" id="UP001302429">
    <property type="component" value="Chromosome"/>
</dbReference>
<dbReference type="RefSeq" id="WP_317082573.1">
    <property type="nucleotide sequence ID" value="NZ_CP136594.1"/>
</dbReference>
<gene>
    <name evidence="1" type="ORF">RB602_02235</name>
</gene>
<dbReference type="EMBL" id="CP136594">
    <property type="protein sequence ID" value="WOE75554.1"/>
    <property type="molecule type" value="Genomic_DNA"/>
</dbReference>
<reference evidence="1 2" key="1">
    <citation type="submission" date="2023-10" db="EMBL/GenBank/DDBJ databases">
        <title>Complete genome sequence of a Sphingomonadaceae bacterium.</title>
        <authorList>
            <person name="Yan C."/>
        </authorList>
    </citation>
    <scope>NUCLEOTIDE SEQUENCE [LARGE SCALE GENOMIC DNA]</scope>
    <source>
        <strain evidence="1 2">SCSIO 66989</strain>
    </source>
</reference>
<evidence type="ECO:0000313" key="2">
    <source>
        <dbReference type="Proteomes" id="UP001302429"/>
    </source>
</evidence>
<dbReference type="KEGG" id="acoa:RB602_02235"/>